<evidence type="ECO:0008006" key="13">
    <source>
        <dbReference type="Google" id="ProtNLM"/>
    </source>
</evidence>
<feature type="compositionally biased region" description="Polar residues" evidence="7">
    <location>
        <begin position="773"/>
        <end position="786"/>
    </location>
</feature>
<feature type="region of interest" description="Disordered" evidence="7">
    <location>
        <begin position="852"/>
        <end position="873"/>
    </location>
</feature>
<dbReference type="SMART" id="SM00692">
    <property type="entry name" value="DM3"/>
    <property type="match status" value="1"/>
</dbReference>
<dbReference type="InterPro" id="IPR001346">
    <property type="entry name" value="Interferon_reg_fact_DNA-bd_dom"/>
</dbReference>
<feature type="compositionally biased region" description="Basic residues" evidence="7">
    <location>
        <begin position="859"/>
        <end position="873"/>
    </location>
</feature>
<feature type="compositionally biased region" description="Low complexity" evidence="7">
    <location>
        <begin position="628"/>
        <end position="653"/>
    </location>
</feature>
<dbReference type="PROSITE" id="PS50157">
    <property type="entry name" value="ZINC_FINGER_C2H2_2"/>
    <property type="match status" value="1"/>
</dbReference>
<evidence type="ECO:0000256" key="3">
    <source>
        <dbReference type="ARBA" id="ARBA00022833"/>
    </source>
</evidence>
<dbReference type="EMBL" id="JARKHS020026546">
    <property type="protein sequence ID" value="KAK8766244.1"/>
    <property type="molecule type" value="Genomic_DNA"/>
</dbReference>
<protein>
    <recommendedName>
        <fullName evidence="13">52 kd repressor of inhibitor of protein kinase</fullName>
    </recommendedName>
</protein>
<dbReference type="GO" id="GO:0000976">
    <property type="term" value="F:transcription cis-regulatory region binding"/>
    <property type="evidence" value="ECO:0007669"/>
    <property type="project" value="InterPro"/>
</dbReference>
<name>A0AAQ4DUV4_AMBAM</name>
<dbReference type="SMART" id="SM00355">
    <property type="entry name" value="ZnF_C2H2"/>
    <property type="match status" value="4"/>
</dbReference>
<dbReference type="SMART" id="SM00980">
    <property type="entry name" value="THAP"/>
    <property type="match status" value="1"/>
</dbReference>
<sequence>MIKNSPPRANPQPVSRCCAPTCSNSSENTSGVSFFRFPKDEERCKKWVANCGRLDLQDKPAEKLFANYRLCSTHFTKESFSSTYRNRLVWNAVPTLFKHGDKVVSKGTGKRKLLPHGSQQRFRRFFGFASKRRTSVQLRANTGVPPMAPNPQKSAVETVTTVATDEDLPEKQAEQGEEGPRLPVYIEDHMYAVPTVHLPLENSRKAPQDPVALKAAMEAVEAALPLLQLSQQPPLHHTQGTTVAGGQTITYVTVPASSSSATGSGVGGSGAQPTIPPGTTFTVTTMQEPTSTEVTIYPSSYPDDSLDEEYIDEPYDDPSPSRRGRLIKARKGPRLMQDFLLPHLDSGTFGERLQWVDRANGIFQIGWYHKNAAQWTNDDCVVFLEWDRLKKRPVAESPHYWMEAKQRFRAALGKVSYGWTPPDNEQFKNVKLRRIKWTDDMQPPLEGHWKPWNAATTVVPAGRVHRPTISRIERLVAPEPAVEEDEEEEDDDADCGINGGPAVCHQCGYVTRNLRVFLRHRMMHRDVRAFCCRYCPQRFCLPESLFLHLQVHTEKHPYACSSCGVRTRLLLQLWRHELRSLAQRLCLCHRCGLICHIRENLRQHLLKVHKVSVSSAFCTKPFQVCPGPSTPTRKTKTKPSQAAAAAKKTTQPGGKAGVSKEPARATGKPKGKPTAAKSRVDKAGQVAKPKSAKPGRKKQRQAQSAANKLKPVATKAKKPARGGKVPKLKPSKPVAAAVVRPKRSADGKLSPTMAPSAKRLKRDQDETKISCIVVTSSNGDSNQMSDVQHDESESEVVTSGAVPSEHDICVGGSVHTARKSVPNTTAAVATIMAYQMPSGELSLSMPVPAMATSLEQGRRRTQRVRTPKRKIDA</sequence>
<dbReference type="InterPro" id="IPR038441">
    <property type="entry name" value="THAP_Znf_sf"/>
</dbReference>
<keyword evidence="12" id="KW-1185">Reference proteome</keyword>
<dbReference type="InterPro" id="IPR036390">
    <property type="entry name" value="WH_DNA-bd_sf"/>
</dbReference>
<evidence type="ECO:0000256" key="6">
    <source>
        <dbReference type="PROSITE-ProRule" id="PRU00309"/>
    </source>
</evidence>
<keyword evidence="4 6" id="KW-0238">DNA-binding</keyword>
<accession>A0AAQ4DUV4</accession>
<dbReference type="Proteomes" id="UP001321473">
    <property type="component" value="Unassembled WGS sequence"/>
</dbReference>
<dbReference type="InterPro" id="IPR006612">
    <property type="entry name" value="THAP_Znf"/>
</dbReference>
<proteinExistence type="predicted"/>
<keyword evidence="2 5" id="KW-0863">Zinc-finger</keyword>
<dbReference type="Gene3D" id="3.30.160.60">
    <property type="entry name" value="Classic Zinc Finger"/>
    <property type="match status" value="1"/>
</dbReference>
<evidence type="ECO:0000256" key="2">
    <source>
        <dbReference type="ARBA" id="ARBA00022771"/>
    </source>
</evidence>
<dbReference type="Gene3D" id="6.20.210.20">
    <property type="entry name" value="THAP domain"/>
    <property type="match status" value="1"/>
</dbReference>
<feature type="region of interest" description="Disordered" evidence="7">
    <location>
        <begin position="628"/>
        <end position="800"/>
    </location>
</feature>
<evidence type="ECO:0000259" key="10">
    <source>
        <dbReference type="PROSITE" id="PS51507"/>
    </source>
</evidence>
<dbReference type="GO" id="GO:0008270">
    <property type="term" value="F:zinc ion binding"/>
    <property type="evidence" value="ECO:0007669"/>
    <property type="project" value="UniProtKB-KW"/>
</dbReference>
<keyword evidence="3" id="KW-0862">Zinc</keyword>
<feature type="compositionally biased region" description="Basic residues" evidence="7">
    <location>
        <begin position="715"/>
        <end position="730"/>
    </location>
</feature>
<dbReference type="Gene3D" id="1.10.10.10">
    <property type="entry name" value="Winged helix-like DNA-binding domain superfamily/Winged helix DNA-binding domain"/>
    <property type="match status" value="1"/>
</dbReference>
<gene>
    <name evidence="11" type="ORF">V5799_006974</name>
</gene>
<dbReference type="Pfam" id="PF05485">
    <property type="entry name" value="THAP"/>
    <property type="match status" value="1"/>
</dbReference>
<dbReference type="PROSITE" id="PS51507">
    <property type="entry name" value="IRF_2"/>
    <property type="match status" value="1"/>
</dbReference>
<dbReference type="PANTHER" id="PTHR46600:SF11">
    <property type="entry name" value="THAP DOMAIN-CONTAINING PROTEIN 10"/>
    <property type="match status" value="1"/>
</dbReference>
<dbReference type="SUPFAM" id="SSF57716">
    <property type="entry name" value="Glucocorticoid receptor-like (DNA-binding domain)"/>
    <property type="match status" value="1"/>
</dbReference>
<dbReference type="InterPro" id="IPR013087">
    <property type="entry name" value="Znf_C2H2_type"/>
</dbReference>
<feature type="domain" description="THAP-type" evidence="9">
    <location>
        <begin position="12"/>
        <end position="97"/>
    </location>
</feature>
<evidence type="ECO:0000259" key="9">
    <source>
        <dbReference type="PROSITE" id="PS50950"/>
    </source>
</evidence>
<organism evidence="11 12">
    <name type="scientific">Amblyomma americanum</name>
    <name type="common">Lone star tick</name>
    <dbReference type="NCBI Taxonomy" id="6943"/>
    <lineage>
        <taxon>Eukaryota</taxon>
        <taxon>Metazoa</taxon>
        <taxon>Ecdysozoa</taxon>
        <taxon>Arthropoda</taxon>
        <taxon>Chelicerata</taxon>
        <taxon>Arachnida</taxon>
        <taxon>Acari</taxon>
        <taxon>Parasitiformes</taxon>
        <taxon>Ixodida</taxon>
        <taxon>Ixodoidea</taxon>
        <taxon>Ixodidae</taxon>
        <taxon>Amblyomminae</taxon>
        <taxon>Amblyomma</taxon>
    </lineage>
</organism>
<dbReference type="InterPro" id="IPR036236">
    <property type="entry name" value="Znf_C2H2_sf"/>
</dbReference>
<comment type="caution">
    <text evidence="11">The sequence shown here is derived from an EMBL/GenBank/DDBJ whole genome shotgun (WGS) entry which is preliminary data.</text>
</comment>
<dbReference type="SUPFAM" id="SSF46785">
    <property type="entry name" value="Winged helix' DNA-binding domain"/>
    <property type="match status" value="1"/>
</dbReference>
<feature type="compositionally biased region" description="Basic residues" evidence="7">
    <location>
        <begin position="690"/>
        <end position="700"/>
    </location>
</feature>
<evidence type="ECO:0000313" key="11">
    <source>
        <dbReference type="EMBL" id="KAK8766244.1"/>
    </source>
</evidence>
<feature type="domain" description="C2H2-type" evidence="8">
    <location>
        <begin position="530"/>
        <end position="557"/>
    </location>
</feature>
<dbReference type="PROSITE" id="PS00028">
    <property type="entry name" value="ZINC_FINGER_C2H2_1"/>
    <property type="match status" value="1"/>
</dbReference>
<dbReference type="InterPro" id="IPR026516">
    <property type="entry name" value="THAP1/10"/>
</dbReference>
<feature type="domain" description="IRF tryptophan pentad repeat" evidence="10">
    <location>
        <begin position="333"/>
        <end position="437"/>
    </location>
</feature>
<evidence type="ECO:0000256" key="5">
    <source>
        <dbReference type="PROSITE-ProRule" id="PRU00042"/>
    </source>
</evidence>
<dbReference type="AlphaFoldDB" id="A0AAQ4DUV4"/>
<dbReference type="PROSITE" id="PS50950">
    <property type="entry name" value="ZF_THAP"/>
    <property type="match status" value="1"/>
</dbReference>
<dbReference type="Pfam" id="PF00605">
    <property type="entry name" value="IRF"/>
    <property type="match status" value="1"/>
</dbReference>
<evidence type="ECO:0000259" key="8">
    <source>
        <dbReference type="PROSITE" id="PS50157"/>
    </source>
</evidence>
<dbReference type="InterPro" id="IPR036388">
    <property type="entry name" value="WH-like_DNA-bd_sf"/>
</dbReference>
<evidence type="ECO:0000313" key="12">
    <source>
        <dbReference type="Proteomes" id="UP001321473"/>
    </source>
</evidence>
<evidence type="ECO:0000256" key="7">
    <source>
        <dbReference type="SAM" id="MobiDB-lite"/>
    </source>
</evidence>
<dbReference type="SMART" id="SM00348">
    <property type="entry name" value="IRF"/>
    <property type="match status" value="1"/>
</dbReference>
<keyword evidence="1" id="KW-0479">Metal-binding</keyword>
<dbReference type="SUPFAM" id="SSF57667">
    <property type="entry name" value="beta-beta-alpha zinc fingers"/>
    <property type="match status" value="1"/>
</dbReference>
<evidence type="ECO:0000256" key="4">
    <source>
        <dbReference type="ARBA" id="ARBA00023125"/>
    </source>
</evidence>
<dbReference type="PANTHER" id="PTHR46600">
    <property type="entry name" value="THAP DOMAIN-CONTAINING"/>
    <property type="match status" value="1"/>
</dbReference>
<evidence type="ECO:0000256" key="1">
    <source>
        <dbReference type="ARBA" id="ARBA00022723"/>
    </source>
</evidence>
<reference evidence="11 12" key="1">
    <citation type="journal article" date="2023" name="Arcadia Sci">
        <title>De novo assembly of a long-read Amblyomma americanum tick genome.</title>
        <authorList>
            <person name="Chou S."/>
            <person name="Poskanzer K.E."/>
            <person name="Rollins M."/>
            <person name="Thuy-Boun P.S."/>
        </authorList>
    </citation>
    <scope>NUCLEOTIDE SEQUENCE [LARGE SCALE GENOMIC DNA]</scope>
    <source>
        <strain evidence="11">F_SG_1</strain>
        <tissue evidence="11">Salivary glands</tissue>
    </source>
</reference>